<dbReference type="EMBL" id="HG712426">
    <property type="protein sequence ID" value="CDJ50816.1"/>
    <property type="molecule type" value="Genomic_DNA"/>
</dbReference>
<feature type="compositionally biased region" description="Polar residues" evidence="1">
    <location>
        <begin position="256"/>
        <end position="268"/>
    </location>
</feature>
<reference evidence="2" key="1">
    <citation type="submission" date="2013-10" db="EMBL/GenBank/DDBJ databases">
        <title>Genomic analysis of the causative agents of coccidiosis in chickens.</title>
        <authorList>
            <person name="Reid A.J."/>
            <person name="Blake D."/>
            <person name="Billington K."/>
            <person name="Browne H."/>
            <person name="Dunn M."/>
            <person name="Hung S."/>
            <person name="Kawahara F."/>
            <person name="Miranda-Saavedra D."/>
            <person name="Mourier T."/>
            <person name="Nagra H."/>
            <person name="Otto T.D."/>
            <person name="Rawlings N."/>
            <person name="Sanchez A."/>
            <person name="Sanders M."/>
            <person name="Subramaniam C."/>
            <person name="Tay Y."/>
            <person name="Dear P."/>
            <person name="Doerig C."/>
            <person name="Gruber A."/>
            <person name="Parkinson J."/>
            <person name="Shirley M."/>
            <person name="Wan K.L."/>
            <person name="Berriman M."/>
            <person name="Tomley F."/>
            <person name="Pain A."/>
        </authorList>
    </citation>
    <scope>NUCLEOTIDE SEQUENCE [LARGE SCALE GENOMIC DNA]</scope>
    <source>
        <strain evidence="2">Houghton</strain>
    </source>
</reference>
<dbReference type="OrthoDB" id="348168at2759"/>
<keyword evidence="3" id="KW-1185">Reference proteome</keyword>
<sequence length="268" mass="29458">MKVAPAPKYAPPTKAAPVMMAAPVKMAPPPMVVEAVPTKKGRYLAAEDEAEMQFETEQFETEGYEAPSQRSLGKKKKVAYVAEPVKKAPAPIMMAAPTKKAPPMIIEAVPTKKGRYLAAEDAEVQFETEQFDEEVDAAANQRSLKKKKKARHFVEPVKKAPAPIMMAAPTKKAAPMVVEAPPMIIEAVPTKKGRYLAAEDEVEMQFEAEQFESEQYEAAGERGLGKVIEAVPTKKGRYLAAEDEVETQFEAEQFETSENGSRYDGSTY</sequence>
<evidence type="ECO:0000256" key="1">
    <source>
        <dbReference type="SAM" id="MobiDB-lite"/>
    </source>
</evidence>
<dbReference type="AlphaFoldDB" id="U6LKW0"/>
<evidence type="ECO:0000313" key="3">
    <source>
        <dbReference type="Proteomes" id="UP000030750"/>
    </source>
</evidence>
<evidence type="ECO:0000313" key="2">
    <source>
        <dbReference type="EMBL" id="CDJ50816.1"/>
    </source>
</evidence>
<dbReference type="VEuPathDB" id="ToxoDB:EBH_0085580"/>
<accession>U6LKW0</accession>
<reference evidence="2" key="2">
    <citation type="submission" date="2013-10" db="EMBL/GenBank/DDBJ databases">
        <authorList>
            <person name="Aslett M."/>
        </authorList>
    </citation>
    <scope>NUCLEOTIDE SEQUENCE [LARGE SCALE GENOMIC DNA]</scope>
    <source>
        <strain evidence="2">Houghton</strain>
    </source>
</reference>
<gene>
    <name evidence="2" type="ORF">EBH_0085580</name>
</gene>
<protein>
    <submittedName>
        <fullName evidence="2">Uncharacterized protein</fullName>
    </submittedName>
</protein>
<proteinExistence type="predicted"/>
<dbReference type="Proteomes" id="UP000030750">
    <property type="component" value="Unassembled WGS sequence"/>
</dbReference>
<organism evidence="2 3">
    <name type="scientific">Eimeria brunetti</name>
    <dbReference type="NCBI Taxonomy" id="51314"/>
    <lineage>
        <taxon>Eukaryota</taxon>
        <taxon>Sar</taxon>
        <taxon>Alveolata</taxon>
        <taxon>Apicomplexa</taxon>
        <taxon>Conoidasida</taxon>
        <taxon>Coccidia</taxon>
        <taxon>Eucoccidiorida</taxon>
        <taxon>Eimeriorina</taxon>
        <taxon>Eimeriidae</taxon>
        <taxon>Eimeria</taxon>
    </lineage>
</organism>
<name>U6LKW0_9EIME</name>
<feature type="region of interest" description="Disordered" evidence="1">
    <location>
        <begin position="249"/>
        <end position="268"/>
    </location>
</feature>